<dbReference type="SUPFAM" id="SSF64518">
    <property type="entry name" value="Phase 1 flagellin"/>
    <property type="match status" value="1"/>
</dbReference>
<dbReference type="eggNOG" id="COG1344">
    <property type="taxonomic scope" value="Bacteria"/>
</dbReference>
<dbReference type="KEGG" id="pec:W5S_1789"/>
<dbReference type="GO" id="GO:0005198">
    <property type="term" value="F:structural molecule activity"/>
    <property type="evidence" value="ECO:0007669"/>
    <property type="project" value="InterPro"/>
</dbReference>
<dbReference type="RefSeq" id="WP_014699525.1">
    <property type="nucleotide sequence ID" value="NC_017845.1"/>
</dbReference>
<dbReference type="PATRIC" id="fig|1166016.3.peg.1799"/>
<evidence type="ECO:0000256" key="3">
    <source>
        <dbReference type="ARBA" id="ARBA00005709"/>
    </source>
</evidence>
<evidence type="ECO:0000313" key="11">
    <source>
        <dbReference type="Proteomes" id="UP000269665"/>
    </source>
</evidence>
<dbReference type="EMBL" id="CP003415">
    <property type="protein sequence ID" value="AFI89880.1"/>
    <property type="molecule type" value="Genomic_DNA"/>
</dbReference>
<dbReference type="PANTHER" id="PTHR42792">
    <property type="entry name" value="FLAGELLIN"/>
    <property type="match status" value="1"/>
</dbReference>
<reference evidence="7" key="2">
    <citation type="submission" date="2012-03" db="EMBL/GenBank/DDBJ databases">
        <authorList>
            <person name="Koskinen P."/>
            <person name="Laine P."/>
            <person name="Niemi O."/>
            <person name="Nykyri J."/>
            <person name="Harjunpaa H."/>
            <person name="Auvinen P."/>
            <person name="Paulin L."/>
            <person name="Pirhonen M."/>
            <person name="Palva T."/>
            <person name="Holm L."/>
        </authorList>
    </citation>
    <scope>NUCLEOTIDE SEQUENCE</scope>
    <source>
        <strain evidence="7">SCC3193</strain>
    </source>
</reference>
<dbReference type="GO" id="GO:0071973">
    <property type="term" value="P:bacterial-type flagellum-dependent cell motility"/>
    <property type="evidence" value="ECO:0007669"/>
    <property type="project" value="InterPro"/>
</dbReference>
<dbReference type="EMBL" id="PSZG01000001">
    <property type="protein sequence ID" value="RKO75852.1"/>
    <property type="molecule type" value="Genomic_DNA"/>
</dbReference>
<dbReference type="InterPro" id="IPR013384">
    <property type="entry name" value="Flagell_FlgL"/>
</dbReference>
<keyword evidence="7" id="KW-0282">Flagellum</keyword>
<comment type="similarity">
    <text evidence="3">Belongs to the bacterial flagellin family.</text>
</comment>
<gene>
    <name evidence="8" type="primary">flgL</name>
    <name evidence="7" type="ordered locus">W5S_1789</name>
    <name evidence="9" type="ORF">C5E00_03175</name>
    <name evidence="8" type="ORF">F6Q06_01640</name>
</gene>
<dbReference type="GeneID" id="45849685"/>
<evidence type="ECO:0000256" key="2">
    <source>
        <dbReference type="ARBA" id="ARBA00004613"/>
    </source>
</evidence>
<dbReference type="OMA" id="MRVTQGM"/>
<dbReference type="Gene3D" id="1.20.1330.10">
    <property type="entry name" value="f41 fragment of flagellin, N-terminal domain"/>
    <property type="match status" value="1"/>
</dbReference>
<dbReference type="Pfam" id="PF00669">
    <property type="entry name" value="Flagellin_N"/>
    <property type="match status" value="1"/>
</dbReference>
<evidence type="ECO:0000313" key="10">
    <source>
        <dbReference type="Proteomes" id="UP000008044"/>
    </source>
</evidence>
<protein>
    <submittedName>
        <fullName evidence="7">Flagellar hook-associated protein 3</fullName>
    </submittedName>
    <submittedName>
        <fullName evidence="8">Flagellar hook-filament junction protein FlgL</fullName>
    </submittedName>
</protein>
<reference evidence="8" key="5">
    <citation type="submission" date="2024-05" db="EMBL/GenBank/DDBJ databases">
        <title>Identification of Pectobacterium versatile causing blackleg of potato from New York State with a whole genome sequencing approach.</title>
        <authorList>
            <person name="Ma X."/>
            <person name="Swingle B."/>
        </authorList>
    </citation>
    <scope>NUCLEOTIDE SEQUENCE</scope>
    <source>
        <strain evidence="8">NY1588A</strain>
    </source>
</reference>
<keyword evidence="7" id="KW-0966">Cell projection</keyword>
<dbReference type="OrthoDB" id="9768249at2"/>
<reference evidence="9 11" key="3">
    <citation type="journal article" date="2018" name="BMC Genomics">
        <title>High genomic variability in the plant pathogenic bacterium Pectobacterium parmentieri deciphered from de novo assembled complete genomes.</title>
        <authorList>
            <person name="Zoledowska S."/>
            <person name="Motyka-Pomagruk A."/>
            <person name="Sledz W."/>
            <person name="Mengoni A."/>
            <person name="Lojkowska E."/>
        </authorList>
    </citation>
    <scope>NUCLEOTIDE SEQUENCE [LARGE SCALE GENOMIC DNA]</scope>
    <source>
        <strain evidence="9 11">IFB5626</strain>
    </source>
</reference>
<name>A0A0H3I2I0_PECPM</name>
<evidence type="ECO:0000259" key="6">
    <source>
        <dbReference type="Pfam" id="PF00669"/>
    </source>
</evidence>
<accession>A0A0H3I2I0</accession>
<evidence type="ECO:0000256" key="5">
    <source>
        <dbReference type="ARBA" id="ARBA00023143"/>
    </source>
</evidence>
<dbReference type="EMBL" id="WABS01000002">
    <property type="protein sequence ID" value="MBI0553198.1"/>
    <property type="molecule type" value="Genomic_DNA"/>
</dbReference>
<dbReference type="GO" id="GO:0005576">
    <property type="term" value="C:extracellular region"/>
    <property type="evidence" value="ECO:0007669"/>
    <property type="project" value="UniProtKB-SubCell"/>
</dbReference>
<evidence type="ECO:0000313" key="9">
    <source>
        <dbReference type="EMBL" id="RKO75852.1"/>
    </source>
</evidence>
<dbReference type="HOGENOM" id="CLU_024437_5_0_6"/>
<dbReference type="InterPro" id="IPR001029">
    <property type="entry name" value="Flagellin_N"/>
</dbReference>
<proteinExistence type="inferred from homology"/>
<dbReference type="Proteomes" id="UP000269665">
    <property type="component" value="Unassembled WGS sequence"/>
</dbReference>
<dbReference type="NCBIfam" id="TIGR02550">
    <property type="entry name" value="flagell_flgL"/>
    <property type="match status" value="1"/>
</dbReference>
<feature type="domain" description="Flagellin N-terminal" evidence="6">
    <location>
        <begin position="4"/>
        <end position="140"/>
    </location>
</feature>
<keyword evidence="5" id="KW-0975">Bacterial flagellum</keyword>
<organism evidence="7 10">
    <name type="scientific">Pectobacterium parmentieri</name>
    <dbReference type="NCBI Taxonomy" id="1905730"/>
    <lineage>
        <taxon>Bacteria</taxon>
        <taxon>Pseudomonadati</taxon>
        <taxon>Pseudomonadota</taxon>
        <taxon>Gammaproteobacteria</taxon>
        <taxon>Enterobacterales</taxon>
        <taxon>Pectobacteriaceae</taxon>
        <taxon>Pectobacterium</taxon>
    </lineage>
</organism>
<dbReference type="GO" id="GO:0009424">
    <property type="term" value="C:bacterial-type flagellum hook"/>
    <property type="evidence" value="ECO:0007669"/>
    <property type="project" value="InterPro"/>
</dbReference>
<evidence type="ECO:0000256" key="1">
    <source>
        <dbReference type="ARBA" id="ARBA00004365"/>
    </source>
</evidence>
<dbReference type="AlphaFoldDB" id="A0A0H3I2I0"/>
<dbReference type="PANTHER" id="PTHR42792:SF1">
    <property type="entry name" value="FLAGELLAR HOOK-ASSOCIATED PROTEIN 3"/>
    <property type="match status" value="1"/>
</dbReference>
<keyword evidence="4" id="KW-0964">Secreted</keyword>
<sequence>MRLSTSMIYQQNMQGVTNGLATWQKTGEQLSTGKRVVNPSDDPIAAANVIMLGQAQSENGQYTLARTFAKQSMSLEDSILDKSITTITSALTEVINGGGIRSDDDRKSNAIALRGMKAELLNLANSTDGNGNYIFAGYQTDKVPFTEDATGVKYVGGNQAISQRVDAARDMNISHIGSAVFNGATGDAKKEPDGSIQSDLFETLDIAIKALETPLAGADDATKADVEAKLATANRGLNNAINNFSAVRSELGIQLNEIDNLDFIGKDRDVANRSTLSALEDTNWVAAISSYMMQRDSLQASYTAFQSMQGMSLFQTNR</sequence>
<dbReference type="Proteomes" id="UP000008044">
    <property type="component" value="Chromosome"/>
</dbReference>
<evidence type="ECO:0000313" key="7">
    <source>
        <dbReference type="EMBL" id="AFI89880.1"/>
    </source>
</evidence>
<comment type="subcellular location">
    <subcellularLocation>
        <location evidence="1">Bacterial flagellum</location>
    </subcellularLocation>
    <subcellularLocation>
        <location evidence="2">Secreted</location>
    </subcellularLocation>
</comment>
<keyword evidence="12" id="KW-1185">Reference proteome</keyword>
<keyword evidence="7" id="KW-0969">Cilium</keyword>
<dbReference type="Proteomes" id="UP001194579">
    <property type="component" value="Unassembled WGS sequence"/>
</dbReference>
<dbReference type="STRING" id="1905730.W5S_1789"/>
<evidence type="ECO:0000313" key="12">
    <source>
        <dbReference type="Proteomes" id="UP001194579"/>
    </source>
</evidence>
<evidence type="ECO:0000256" key="4">
    <source>
        <dbReference type="ARBA" id="ARBA00022525"/>
    </source>
</evidence>
<evidence type="ECO:0000313" key="8">
    <source>
        <dbReference type="EMBL" id="MBI0553198.1"/>
    </source>
</evidence>
<dbReference type="InterPro" id="IPR001492">
    <property type="entry name" value="Flagellin"/>
</dbReference>
<reference evidence="12" key="4">
    <citation type="submission" date="2023-07" db="EMBL/GenBank/DDBJ databases">
        <title>Identification of Pectobacterium versatile causing blackleg of potato from New York State with a whole genome sequencing approach.</title>
        <authorList>
            <person name="Ma X."/>
            <person name="Swingle B."/>
        </authorList>
    </citation>
    <scope>NUCLEOTIDE SEQUENCE [LARGE SCALE GENOMIC DNA]</scope>
    <source>
        <strain evidence="12">NY1588A</strain>
    </source>
</reference>
<reference evidence="7 10" key="1">
    <citation type="journal article" date="2012" name="J. Bacteriol.">
        <title>Genome sequence of Pectobacterium sp. strain SCC3193.</title>
        <authorList>
            <person name="Koskinen J.P."/>
            <person name="Laine P."/>
            <person name="Niemi O."/>
            <person name="Nykyri J."/>
            <person name="Harjunpaa H."/>
            <person name="Auvinen P."/>
            <person name="Paulin L."/>
            <person name="Pirhonen M."/>
            <person name="Palva T."/>
            <person name="Holm L."/>
        </authorList>
    </citation>
    <scope>NUCLEOTIDE SEQUENCE [LARGE SCALE GENOMIC DNA]</scope>
    <source>
        <strain evidence="7 10">SCC3193</strain>
    </source>
</reference>
<dbReference type="KEGG" id="ppar:A8F97_09445"/>